<evidence type="ECO:0000259" key="2">
    <source>
        <dbReference type="PROSITE" id="PS50157"/>
    </source>
</evidence>
<keyword evidence="1" id="KW-0863">Zinc-finger</keyword>
<evidence type="ECO:0000313" key="4">
    <source>
        <dbReference type="Proteomes" id="UP000726737"/>
    </source>
</evidence>
<dbReference type="PROSITE" id="PS00028">
    <property type="entry name" value="ZINC_FINGER_C2H2_1"/>
    <property type="match status" value="1"/>
</dbReference>
<keyword evidence="1" id="KW-0862">Zinc</keyword>
<dbReference type="Proteomes" id="UP000726737">
    <property type="component" value="Unassembled WGS sequence"/>
</dbReference>
<gene>
    <name evidence="3" type="ORF">BG011_000524</name>
</gene>
<comment type="caution">
    <text evidence="3">The sequence shown here is derived from an EMBL/GenBank/DDBJ whole genome shotgun (WGS) entry which is preliminary data.</text>
</comment>
<dbReference type="PROSITE" id="PS50157">
    <property type="entry name" value="ZINC_FINGER_C2H2_2"/>
    <property type="match status" value="1"/>
</dbReference>
<dbReference type="EMBL" id="JAAAJA010001107">
    <property type="protein sequence ID" value="KAG0248095.1"/>
    <property type="molecule type" value="Genomic_DNA"/>
</dbReference>
<dbReference type="Gene3D" id="3.30.160.60">
    <property type="entry name" value="Classic Zinc Finger"/>
    <property type="match status" value="1"/>
</dbReference>
<feature type="domain" description="C2H2-type" evidence="2">
    <location>
        <begin position="52"/>
        <end position="70"/>
    </location>
</feature>
<keyword evidence="4" id="KW-1185">Reference proteome</keyword>
<evidence type="ECO:0000256" key="1">
    <source>
        <dbReference type="PROSITE-ProRule" id="PRU00042"/>
    </source>
</evidence>
<feature type="non-terminal residue" evidence="3">
    <location>
        <position position="529"/>
    </location>
</feature>
<protein>
    <recommendedName>
        <fullName evidence="2">C2H2-type domain-containing protein</fullName>
    </recommendedName>
</protein>
<reference evidence="3" key="1">
    <citation type="journal article" date="2020" name="Fungal Divers.">
        <title>Resolving the Mortierellaceae phylogeny through synthesis of multi-gene phylogenetics and phylogenomics.</title>
        <authorList>
            <person name="Vandepol N."/>
            <person name="Liber J."/>
            <person name="Desiro A."/>
            <person name="Na H."/>
            <person name="Kennedy M."/>
            <person name="Barry K."/>
            <person name="Grigoriev I.V."/>
            <person name="Miller A.N."/>
            <person name="O'Donnell K."/>
            <person name="Stajich J.E."/>
            <person name="Bonito G."/>
        </authorList>
    </citation>
    <scope>NUCLEOTIDE SEQUENCE</scope>
    <source>
        <strain evidence="3">KOD948</strain>
    </source>
</reference>
<evidence type="ECO:0000313" key="3">
    <source>
        <dbReference type="EMBL" id="KAG0248095.1"/>
    </source>
</evidence>
<dbReference type="AlphaFoldDB" id="A0A9P6PMD6"/>
<name>A0A9P6PMD6_9FUNG</name>
<keyword evidence="1" id="KW-0479">Metal-binding</keyword>
<sequence length="529" mass="57984">MPADCNSCGRAFRTVVQRDTHAYEYHSSAVQLIIQEHGADKVITIQRVNEWFACPHCSRKFATKSAIRKHIGRRGCSSEDQEILQDIVTIPESNAIPLLPLTKPPPPARDHDLAVLQACQQLHKSDEEKNKTLYIIDALQLRPITLKDALGVEQTALAHPSVGNALSRGQVEICAVAPPAKKRRLQEECTSCSRYTAPGLENLLATSPYTPLLSSQEYVELTDPICDILNEDWTFRQQLRYAVPQLLAGCILYNTSNGQAIIANTIEIYGRTKSIDAHREPFLSKKGVAVQTSLPPSTDARYKDTWPLTLASTDGERLVIGTQSCNALITSSLRLDSRELASVGGTTTSFTLSTPQDSLATRIFLDCKSVKTGLTLATKKDTSAVSNQNMLSQLRQVRSKFHSASTYMLCRANGHLTRHHTCRPYNLFNLINYDQSRTGDGTAGAALFNAIAKAVLELGSAAVLTKDMVQKLREQCSSNGNIGRVLDGVLSHFASNVQQIAIIGNTDLNEDLEDLAQHLSNSISTANKS</sequence>
<organism evidence="3 4">
    <name type="scientific">Mortierella polycephala</name>
    <dbReference type="NCBI Taxonomy" id="41804"/>
    <lineage>
        <taxon>Eukaryota</taxon>
        <taxon>Fungi</taxon>
        <taxon>Fungi incertae sedis</taxon>
        <taxon>Mucoromycota</taxon>
        <taxon>Mortierellomycotina</taxon>
        <taxon>Mortierellomycetes</taxon>
        <taxon>Mortierellales</taxon>
        <taxon>Mortierellaceae</taxon>
        <taxon>Mortierella</taxon>
    </lineage>
</organism>
<proteinExistence type="predicted"/>
<dbReference type="GO" id="GO:0008270">
    <property type="term" value="F:zinc ion binding"/>
    <property type="evidence" value="ECO:0007669"/>
    <property type="project" value="UniProtKB-KW"/>
</dbReference>
<dbReference type="InterPro" id="IPR013087">
    <property type="entry name" value="Znf_C2H2_type"/>
</dbReference>
<dbReference type="OrthoDB" id="2250876at2759"/>
<accession>A0A9P6PMD6</accession>